<keyword evidence="2" id="KW-1185">Reference proteome</keyword>
<dbReference type="InterPro" id="IPR006311">
    <property type="entry name" value="TAT_signal"/>
</dbReference>
<dbReference type="RefSeq" id="WP_248666271.1">
    <property type="nucleotide sequence ID" value="NZ_JALPRX010000026.1"/>
</dbReference>
<protein>
    <submittedName>
        <fullName evidence="1">Uncharacterized protein</fullName>
    </submittedName>
</protein>
<evidence type="ECO:0000313" key="1">
    <source>
        <dbReference type="EMBL" id="MCK8784146.1"/>
    </source>
</evidence>
<accession>A0A9X1Y611</accession>
<gene>
    <name evidence="1" type="ORF">M0638_07120</name>
</gene>
<dbReference type="AlphaFoldDB" id="A0A9X1Y611"/>
<name>A0A9X1Y611_9PROT</name>
<evidence type="ECO:0000313" key="2">
    <source>
        <dbReference type="Proteomes" id="UP001139516"/>
    </source>
</evidence>
<proteinExistence type="predicted"/>
<dbReference type="EMBL" id="JALPRX010000026">
    <property type="protein sequence ID" value="MCK8784146.1"/>
    <property type="molecule type" value="Genomic_DNA"/>
</dbReference>
<reference evidence="1" key="1">
    <citation type="submission" date="2022-04" db="EMBL/GenBank/DDBJ databases">
        <title>Roseomonas acroporae sp. nov., isolated from coral Acropora digitifera.</title>
        <authorList>
            <person name="Sun H."/>
        </authorList>
    </citation>
    <scope>NUCLEOTIDE SEQUENCE</scope>
    <source>
        <strain evidence="1">NAR14</strain>
    </source>
</reference>
<sequence length="136" mass="13645">MADAHPIASPPRGELALPRARASRRNALTGAGAALLLLAAVEAGAGKAAELDGELITASAEYTRLAAGRATSPALLRELEERIAALPARTPEGIRAKAEAAFLAMAAGGAVADGPAGTDSWLPWSLVLDLTGRAGA</sequence>
<dbReference type="Proteomes" id="UP001139516">
    <property type="component" value="Unassembled WGS sequence"/>
</dbReference>
<organism evidence="1 2">
    <name type="scientific">Roseomonas acroporae</name>
    <dbReference type="NCBI Taxonomy" id="2937791"/>
    <lineage>
        <taxon>Bacteria</taxon>
        <taxon>Pseudomonadati</taxon>
        <taxon>Pseudomonadota</taxon>
        <taxon>Alphaproteobacteria</taxon>
        <taxon>Acetobacterales</taxon>
        <taxon>Roseomonadaceae</taxon>
        <taxon>Roseomonas</taxon>
    </lineage>
</organism>
<comment type="caution">
    <text evidence="1">The sequence shown here is derived from an EMBL/GenBank/DDBJ whole genome shotgun (WGS) entry which is preliminary data.</text>
</comment>
<dbReference type="PROSITE" id="PS51318">
    <property type="entry name" value="TAT"/>
    <property type="match status" value="1"/>
</dbReference>